<gene>
    <name evidence="1" type="primary">39</name>
    <name evidence="1" type="ORF">SEA_VASH_39</name>
</gene>
<keyword evidence="2" id="KW-1185">Reference proteome</keyword>
<evidence type="ECO:0000313" key="2">
    <source>
        <dbReference type="Proteomes" id="UP000289278"/>
    </source>
</evidence>
<organism evidence="1 2">
    <name type="scientific">Streptomyces phage Vash</name>
    <dbReference type="NCBI Taxonomy" id="2510568"/>
    <lineage>
        <taxon>Viruses</taxon>
        <taxon>Duplodnaviria</taxon>
        <taxon>Heunggongvirae</taxon>
        <taxon>Uroviricota</taxon>
        <taxon>Caudoviricetes</taxon>
        <taxon>Colingsworthviridae</taxon>
        <taxon>Vashvirus</taxon>
        <taxon>Vashvirus vash</taxon>
    </lineage>
</organism>
<dbReference type="EMBL" id="MK450421">
    <property type="protein sequence ID" value="QAX93295.1"/>
    <property type="molecule type" value="Genomic_DNA"/>
</dbReference>
<dbReference type="RefSeq" id="YP_009819864.1">
    <property type="nucleotide sequence ID" value="NC_048154.1"/>
</dbReference>
<dbReference type="KEGG" id="vg:55011285"/>
<name>A0A411AYW4_9CAUD</name>
<reference evidence="1 2" key="1">
    <citation type="submission" date="2019-01" db="EMBL/GenBank/DDBJ databases">
        <authorList>
            <person name="Terrell S.O."/>
            <person name="Kelly J.L."/>
            <person name="Nayek S."/>
            <person name="Klug H.M."/>
            <person name="Layton S.R."/>
            <person name="Kim T."/>
            <person name="Hughes L.E."/>
            <person name="Garlena R.A."/>
            <person name="Russell D.A."/>
            <person name="Pope W.H."/>
            <person name="Jacobs-Sera D."/>
            <person name="Hatfull G.F."/>
        </authorList>
    </citation>
    <scope>NUCLEOTIDE SEQUENCE [LARGE SCALE GENOMIC DNA]</scope>
</reference>
<sequence length="61" mass="6899">MPTEPKAPRKTASQKRAEAMAERHDAWRSAHALLKPHDWAEGLTPYDVFQLAQWLAGDVSE</sequence>
<proteinExistence type="predicted"/>
<accession>A0A411AYW4</accession>
<dbReference type="GeneID" id="55011285"/>
<evidence type="ECO:0000313" key="1">
    <source>
        <dbReference type="EMBL" id="QAX93295.1"/>
    </source>
</evidence>
<dbReference type="Proteomes" id="UP000289278">
    <property type="component" value="Segment"/>
</dbReference>
<protein>
    <submittedName>
        <fullName evidence="1">Uncharacterized protein</fullName>
    </submittedName>
</protein>